<proteinExistence type="predicted"/>
<dbReference type="PANTHER" id="PTHR37534:SF38">
    <property type="entry name" value="ZN(2)-C6 FUNGAL-TYPE DOMAIN-CONTAINING PROTEIN"/>
    <property type="match status" value="1"/>
</dbReference>
<name>W6MN54_9ASCO</name>
<protein>
    <recommendedName>
        <fullName evidence="3">Zn(2)-C6 fungal-type domain-containing protein</fullName>
    </recommendedName>
</protein>
<accession>W6MN54</accession>
<dbReference type="EMBL" id="HG793128">
    <property type="protein sequence ID" value="CDK28016.1"/>
    <property type="molecule type" value="Genomic_DNA"/>
</dbReference>
<keyword evidence="2" id="KW-0539">Nucleus</keyword>
<evidence type="ECO:0000313" key="5">
    <source>
        <dbReference type="Proteomes" id="UP000019384"/>
    </source>
</evidence>
<evidence type="ECO:0000256" key="1">
    <source>
        <dbReference type="ARBA" id="ARBA00004123"/>
    </source>
</evidence>
<dbReference type="InterPro" id="IPR001138">
    <property type="entry name" value="Zn2Cys6_DnaBD"/>
</dbReference>
<dbReference type="GO" id="GO:0005634">
    <property type="term" value="C:nucleus"/>
    <property type="evidence" value="ECO:0007669"/>
    <property type="project" value="UniProtKB-SubCell"/>
</dbReference>
<dbReference type="OrthoDB" id="4096904at2759"/>
<dbReference type="InterPro" id="IPR036864">
    <property type="entry name" value="Zn2-C6_fun-type_DNA-bd_sf"/>
</dbReference>
<dbReference type="GO" id="GO:0045944">
    <property type="term" value="P:positive regulation of transcription by RNA polymerase II"/>
    <property type="evidence" value="ECO:0007669"/>
    <property type="project" value="TreeGrafter"/>
</dbReference>
<dbReference type="CDD" id="cd00067">
    <property type="entry name" value="GAL4"/>
    <property type="match status" value="1"/>
</dbReference>
<reference evidence="4" key="2">
    <citation type="submission" date="2014-02" db="EMBL/GenBank/DDBJ databases">
        <title>Complete DNA sequence of /Kuraishia capsulata/ illustrates novel genomic features among budding yeasts (/Saccharomycotina/).</title>
        <authorList>
            <person name="Morales L."/>
            <person name="Noel B."/>
            <person name="Porcel B."/>
            <person name="Marcet-Houben M."/>
            <person name="Hullo M-F."/>
            <person name="Sacerdot C."/>
            <person name="Tekaia F."/>
            <person name="Leh-Louis V."/>
            <person name="Despons L."/>
            <person name="Khanna V."/>
            <person name="Aury J-M."/>
            <person name="Barbe V."/>
            <person name="Couloux A."/>
            <person name="Labadie K."/>
            <person name="Pelletier E."/>
            <person name="Souciet J-L."/>
            <person name="Boekhout T."/>
            <person name="Gabaldon T."/>
            <person name="Wincker P."/>
            <person name="Dujon B."/>
        </authorList>
    </citation>
    <scope>NUCLEOTIDE SEQUENCE</scope>
    <source>
        <strain evidence="4">CBS 1993</strain>
    </source>
</reference>
<dbReference type="Proteomes" id="UP000019384">
    <property type="component" value="Unassembled WGS sequence"/>
</dbReference>
<dbReference type="Gene3D" id="4.10.240.10">
    <property type="entry name" value="Zn(2)-C6 fungal-type DNA-binding domain"/>
    <property type="match status" value="1"/>
</dbReference>
<dbReference type="GO" id="GO:0000976">
    <property type="term" value="F:transcription cis-regulatory region binding"/>
    <property type="evidence" value="ECO:0007669"/>
    <property type="project" value="TreeGrafter"/>
</dbReference>
<sequence length="604" mass="68714">MHISHVNPIGATNFKKVKNDILIIRNGPRFLKPVPKQVFMSKTYGTSTRRTKRFTGCWTCRKRGVRCDESRPGCKNCVIHRVKCEGYMVKLCWGNNDAPLSERRYQKTRSLMLYEWKENQLLDDIQVENSLDRIETASGFLTSKNLETSKEFGYGPFTVFSVSSKVEIGNALVDPSSEVIAMGTAGKIRERLEQTSFVGVRPNLEIEIALLCFWDRYFSKSLTPVDETEVNPNNLLLKEALDKPHPADIQRGIFHTLCAICSGFLSTSADQNFIAPEYQGTNFREYAKFHKIRALGFVSDKYSWKELCTTEELIFLVGSIYFLLVSDAFNSSDEWQIHLRGAVSALKTISDSDGGILISGQGDPEGLSSALLFFSQMTRLSYLQSTLYLLSDDVCNKNLTVQDLEFMRFPEDNMTESLVYRNSGVTPGMMKCLTRIVKYLQFANAAERQEQEVSEIQQELINCEPPAFNASLDSLNSLIVHHQSFIFYTAISLLFFREVKMQDAHNLQDLVSSGIDHMEIYQDISKKFPGLGLFWPVFIICCEATSLSSQARVTEWLNIVEQYCVDTVKRGIRVIKTVWDRRENGDQVSWLSVIREVDSSLFLA</sequence>
<feature type="domain" description="Zn(2)-C6 fungal-type" evidence="3">
    <location>
        <begin position="56"/>
        <end position="84"/>
    </location>
</feature>
<gene>
    <name evidence="4" type="ORF">KUCA_T00003996001</name>
</gene>
<dbReference type="RefSeq" id="XP_022460008.1">
    <property type="nucleotide sequence ID" value="XM_022602468.1"/>
</dbReference>
<reference evidence="4" key="1">
    <citation type="submission" date="2013-12" db="EMBL/GenBank/DDBJ databases">
        <authorList>
            <person name="Genoscope - CEA"/>
        </authorList>
    </citation>
    <scope>NUCLEOTIDE SEQUENCE</scope>
    <source>
        <strain evidence="4">CBS 1993</strain>
    </source>
</reference>
<dbReference type="HOGENOM" id="CLU_009030_4_0_1"/>
<dbReference type="PROSITE" id="PS50048">
    <property type="entry name" value="ZN2_CY6_FUNGAL_2"/>
    <property type="match status" value="1"/>
</dbReference>
<dbReference type="GO" id="GO:0000981">
    <property type="term" value="F:DNA-binding transcription factor activity, RNA polymerase II-specific"/>
    <property type="evidence" value="ECO:0007669"/>
    <property type="project" value="InterPro"/>
</dbReference>
<dbReference type="Pfam" id="PF00172">
    <property type="entry name" value="Zn_clus"/>
    <property type="match status" value="1"/>
</dbReference>
<evidence type="ECO:0000259" key="3">
    <source>
        <dbReference type="PROSITE" id="PS50048"/>
    </source>
</evidence>
<dbReference type="GeneID" id="34521396"/>
<dbReference type="SMART" id="SM00066">
    <property type="entry name" value="GAL4"/>
    <property type="match status" value="1"/>
</dbReference>
<dbReference type="InterPro" id="IPR021858">
    <property type="entry name" value="Fun_TF"/>
</dbReference>
<dbReference type="PANTHER" id="PTHR37534">
    <property type="entry name" value="TRANSCRIPTIONAL ACTIVATOR PROTEIN UGA3"/>
    <property type="match status" value="1"/>
</dbReference>
<dbReference type="Pfam" id="PF11951">
    <property type="entry name" value="Fungal_trans_2"/>
    <property type="match status" value="1"/>
</dbReference>
<organism evidence="4 5">
    <name type="scientific">Kuraishia capsulata CBS 1993</name>
    <dbReference type="NCBI Taxonomy" id="1382522"/>
    <lineage>
        <taxon>Eukaryota</taxon>
        <taxon>Fungi</taxon>
        <taxon>Dikarya</taxon>
        <taxon>Ascomycota</taxon>
        <taxon>Saccharomycotina</taxon>
        <taxon>Pichiomycetes</taxon>
        <taxon>Pichiales</taxon>
        <taxon>Pichiaceae</taxon>
        <taxon>Kuraishia</taxon>
    </lineage>
</organism>
<comment type="subcellular location">
    <subcellularLocation>
        <location evidence="1">Nucleus</location>
    </subcellularLocation>
</comment>
<keyword evidence="5" id="KW-1185">Reference proteome</keyword>
<evidence type="ECO:0000256" key="2">
    <source>
        <dbReference type="ARBA" id="ARBA00023242"/>
    </source>
</evidence>
<dbReference type="GO" id="GO:0008270">
    <property type="term" value="F:zinc ion binding"/>
    <property type="evidence" value="ECO:0007669"/>
    <property type="project" value="InterPro"/>
</dbReference>
<evidence type="ECO:0000313" key="4">
    <source>
        <dbReference type="EMBL" id="CDK28016.1"/>
    </source>
</evidence>
<dbReference type="SUPFAM" id="SSF57701">
    <property type="entry name" value="Zn2/Cys6 DNA-binding domain"/>
    <property type="match status" value="1"/>
</dbReference>
<dbReference type="AlphaFoldDB" id="W6MN54"/>